<protein>
    <submittedName>
        <fullName evidence="1">Uncharacterized protein</fullName>
    </submittedName>
</protein>
<evidence type="ECO:0000313" key="1">
    <source>
        <dbReference type="EnsemblMetazoa" id="AMEC021089-PA"/>
    </source>
</evidence>
<reference evidence="1" key="2">
    <citation type="submission" date="2020-05" db="UniProtKB">
        <authorList>
            <consortium name="EnsemblMetazoa"/>
        </authorList>
    </citation>
    <scope>IDENTIFICATION</scope>
    <source>
        <strain evidence="1">CM1001059</strain>
    </source>
</reference>
<dbReference type="VEuPathDB" id="VectorBase:AMEC021089"/>
<dbReference type="Proteomes" id="UP000075902">
    <property type="component" value="Unassembled WGS sequence"/>
</dbReference>
<dbReference type="AlphaFoldDB" id="A0A182UIM8"/>
<dbReference type="EnsemblMetazoa" id="AMEC021089-RA">
    <property type="protein sequence ID" value="AMEC021089-PA"/>
    <property type="gene ID" value="AMEC021089"/>
</dbReference>
<organism evidence="1 2">
    <name type="scientific">Anopheles melas</name>
    <dbReference type="NCBI Taxonomy" id="34690"/>
    <lineage>
        <taxon>Eukaryota</taxon>
        <taxon>Metazoa</taxon>
        <taxon>Ecdysozoa</taxon>
        <taxon>Arthropoda</taxon>
        <taxon>Hexapoda</taxon>
        <taxon>Insecta</taxon>
        <taxon>Pterygota</taxon>
        <taxon>Neoptera</taxon>
        <taxon>Endopterygota</taxon>
        <taxon>Diptera</taxon>
        <taxon>Nematocera</taxon>
        <taxon>Culicoidea</taxon>
        <taxon>Culicidae</taxon>
        <taxon>Anophelinae</taxon>
        <taxon>Anopheles</taxon>
    </lineage>
</organism>
<evidence type="ECO:0000313" key="2">
    <source>
        <dbReference type="Proteomes" id="UP000075902"/>
    </source>
</evidence>
<sequence>MLRNWMLSTSLAHGVVLRLRSKSKKNQPIRQPPQAGMVKMLSASYRQRPAIIHPLSTDNALQYATTLPGIMWKKEKRRCIVAGGKAKKKWKTEKDQGEGVFFLFSDENGIGWQQLGSTVATVA</sequence>
<name>A0A182UIM8_9DIPT</name>
<proteinExistence type="predicted"/>
<accession>A0A182UIM8</accession>
<reference evidence="2" key="1">
    <citation type="submission" date="2014-01" db="EMBL/GenBank/DDBJ databases">
        <title>The Genome Sequence of Anopheles melas CM1001059_A (V2).</title>
        <authorList>
            <consortium name="The Broad Institute Genomics Platform"/>
            <person name="Neafsey D.E."/>
            <person name="Besansky N."/>
            <person name="Howell P."/>
            <person name="Walton C."/>
            <person name="Young S.K."/>
            <person name="Zeng Q."/>
            <person name="Gargeya S."/>
            <person name="Fitzgerald M."/>
            <person name="Haas B."/>
            <person name="Abouelleil A."/>
            <person name="Allen A.W."/>
            <person name="Alvarado L."/>
            <person name="Arachchi H.M."/>
            <person name="Berlin A.M."/>
            <person name="Chapman S.B."/>
            <person name="Gainer-Dewar J."/>
            <person name="Goldberg J."/>
            <person name="Griggs A."/>
            <person name="Gujja S."/>
            <person name="Hansen M."/>
            <person name="Howarth C."/>
            <person name="Imamovic A."/>
            <person name="Ireland A."/>
            <person name="Larimer J."/>
            <person name="McCowan C."/>
            <person name="Murphy C."/>
            <person name="Pearson M."/>
            <person name="Poon T.W."/>
            <person name="Priest M."/>
            <person name="Roberts A."/>
            <person name="Saif S."/>
            <person name="Shea T."/>
            <person name="Sisk P."/>
            <person name="Sykes S."/>
            <person name="Wortman J."/>
            <person name="Nusbaum C."/>
            <person name="Birren B."/>
        </authorList>
    </citation>
    <scope>NUCLEOTIDE SEQUENCE [LARGE SCALE GENOMIC DNA]</scope>
    <source>
        <strain evidence="2">CM1001059</strain>
    </source>
</reference>
<keyword evidence="2" id="KW-1185">Reference proteome</keyword>